<keyword evidence="3" id="KW-1185">Reference proteome</keyword>
<name>A0A7G9QKW0_9SPHI</name>
<sequence>MPRKTIRIKASDYRYPSRDELREIYNINPDLHAFGYMSEYPMTALISMKKGIKEVHRDDHLQYWDRVLLNRNGMLSRTYHNAMVHYMRGFPDDESAFEHEHYINRIQFDQYAEIFYYHFSTVKDTIGQLLNVYYSMGFDVAKLFFKNVLAKIPDQAVLKAITDFNVLTEVTTEYRNSFTHRTPINYPDSRSTIDHTGDSLIYGSANHNFVKSSVIRDNMESTFVALAGLLDTLKILLPQKISGI</sequence>
<organism evidence="2 3">
    <name type="scientific">Pedobacter roseus</name>
    <dbReference type="NCBI Taxonomy" id="336820"/>
    <lineage>
        <taxon>Bacteria</taxon>
        <taxon>Pseudomonadati</taxon>
        <taxon>Bacteroidota</taxon>
        <taxon>Sphingobacteriia</taxon>
        <taxon>Sphingobacteriales</taxon>
        <taxon>Sphingobacteriaceae</taxon>
        <taxon>Pedobacter</taxon>
    </lineage>
</organism>
<gene>
    <name evidence="2" type="ORF">H9L23_07860</name>
</gene>
<proteinExistence type="predicted"/>
<evidence type="ECO:0000313" key="2">
    <source>
        <dbReference type="EMBL" id="QNN43985.1"/>
    </source>
</evidence>
<dbReference type="RefSeq" id="WP_187594440.1">
    <property type="nucleotide sequence ID" value="NZ_CP060723.1"/>
</dbReference>
<accession>A0A7G9QKW0</accession>
<evidence type="ECO:0000313" key="3">
    <source>
        <dbReference type="Proteomes" id="UP000515806"/>
    </source>
</evidence>
<dbReference type="AlphaFoldDB" id="A0A7G9QKW0"/>
<protein>
    <recommendedName>
        <fullName evidence="1">Cthe-2314-like HEPN domain-containing protein</fullName>
    </recommendedName>
</protein>
<dbReference type="InterPro" id="IPR041394">
    <property type="entry name" value="HEPN_Cthe2314"/>
</dbReference>
<reference evidence="2 3" key="1">
    <citation type="submission" date="2020-08" db="EMBL/GenBank/DDBJ databases">
        <title>Genome sequence of Pedobacter roseus KACC 11594T.</title>
        <authorList>
            <person name="Hyun D.-W."/>
            <person name="Bae J.-W."/>
        </authorList>
    </citation>
    <scope>NUCLEOTIDE SEQUENCE [LARGE SCALE GENOMIC DNA]</scope>
    <source>
        <strain evidence="2 3">KACC 11594</strain>
    </source>
</reference>
<dbReference type="Proteomes" id="UP000515806">
    <property type="component" value="Chromosome"/>
</dbReference>
<dbReference type="EMBL" id="CP060723">
    <property type="protein sequence ID" value="QNN43985.1"/>
    <property type="molecule type" value="Genomic_DNA"/>
</dbReference>
<evidence type="ECO:0000259" key="1">
    <source>
        <dbReference type="Pfam" id="PF18730"/>
    </source>
</evidence>
<dbReference type="Pfam" id="PF18730">
    <property type="entry name" value="HEPN_Cthe2314"/>
    <property type="match status" value="1"/>
</dbReference>
<feature type="domain" description="Cthe-2314-like HEPN" evidence="1">
    <location>
        <begin position="66"/>
        <end position="199"/>
    </location>
</feature>
<dbReference type="KEGG" id="proe:H9L23_07860"/>